<proteinExistence type="predicted"/>
<dbReference type="Pfam" id="PF12836">
    <property type="entry name" value="HHH_3"/>
    <property type="match status" value="1"/>
</dbReference>
<accession>A0A9D1HWY0</accession>
<evidence type="ECO:0000256" key="2">
    <source>
        <dbReference type="SAM" id="Phobius"/>
    </source>
</evidence>
<dbReference type="GO" id="GO:0006281">
    <property type="term" value="P:DNA repair"/>
    <property type="evidence" value="ECO:0007669"/>
    <property type="project" value="InterPro"/>
</dbReference>
<feature type="region of interest" description="Disordered" evidence="1">
    <location>
        <begin position="61"/>
        <end position="95"/>
    </location>
</feature>
<comment type="caution">
    <text evidence="4">The sequence shown here is derived from an EMBL/GenBank/DDBJ whole genome shotgun (WGS) entry which is preliminary data.</text>
</comment>
<dbReference type="InterPro" id="IPR003583">
    <property type="entry name" value="Hlx-hairpin-Hlx_DNA-bd_motif"/>
</dbReference>
<name>A0A9D1HWY0_9ACTN</name>
<dbReference type="Gene3D" id="1.10.150.310">
    <property type="entry name" value="Tex RuvX-like domain-like"/>
    <property type="match status" value="1"/>
</dbReference>
<dbReference type="PANTHER" id="PTHR21180">
    <property type="entry name" value="ENDONUCLEASE/EXONUCLEASE/PHOSPHATASE FAMILY DOMAIN-CONTAINING PROTEIN 1"/>
    <property type="match status" value="1"/>
</dbReference>
<feature type="transmembrane region" description="Helical" evidence="2">
    <location>
        <begin position="29"/>
        <end position="49"/>
    </location>
</feature>
<dbReference type="InterPro" id="IPR004509">
    <property type="entry name" value="Competence_ComEA_HhH"/>
</dbReference>
<dbReference type="PANTHER" id="PTHR21180:SF32">
    <property type="entry name" value="ENDONUCLEASE_EXONUCLEASE_PHOSPHATASE FAMILY DOMAIN-CONTAINING PROTEIN 1"/>
    <property type="match status" value="1"/>
</dbReference>
<dbReference type="Proteomes" id="UP000824078">
    <property type="component" value="Unassembled WGS sequence"/>
</dbReference>
<reference evidence="4" key="2">
    <citation type="journal article" date="2021" name="PeerJ">
        <title>Extensive microbial diversity within the chicken gut microbiome revealed by metagenomics and culture.</title>
        <authorList>
            <person name="Gilroy R."/>
            <person name="Ravi A."/>
            <person name="Getino M."/>
            <person name="Pursley I."/>
            <person name="Horton D.L."/>
            <person name="Alikhan N.F."/>
            <person name="Baker D."/>
            <person name="Gharbi K."/>
            <person name="Hall N."/>
            <person name="Watson M."/>
            <person name="Adriaenssens E.M."/>
            <person name="Foster-Nyarko E."/>
            <person name="Jarju S."/>
            <person name="Secka A."/>
            <person name="Antonio M."/>
            <person name="Oren A."/>
            <person name="Chaudhuri R.R."/>
            <person name="La Ragione R."/>
            <person name="Hildebrand F."/>
            <person name="Pallen M.J."/>
        </authorList>
    </citation>
    <scope>NUCLEOTIDE SEQUENCE</scope>
    <source>
        <strain evidence="4">ChiHjej12B11-29160</strain>
    </source>
</reference>
<evidence type="ECO:0000256" key="1">
    <source>
        <dbReference type="SAM" id="MobiDB-lite"/>
    </source>
</evidence>
<dbReference type="GO" id="GO:0015627">
    <property type="term" value="C:type II protein secretion system complex"/>
    <property type="evidence" value="ECO:0007669"/>
    <property type="project" value="TreeGrafter"/>
</dbReference>
<dbReference type="InterPro" id="IPR010994">
    <property type="entry name" value="RuvA_2-like"/>
</dbReference>
<evidence type="ECO:0000259" key="3">
    <source>
        <dbReference type="SMART" id="SM00278"/>
    </source>
</evidence>
<dbReference type="InterPro" id="IPR051675">
    <property type="entry name" value="Endo/Exo/Phosphatase_dom_1"/>
</dbReference>
<sequence length="238" mass="25307">MAQTSRVHKRNHASKLQSIFKRFGVSKRWGVACACILLLVLFCCFGLFWQGSSGVVLHRNTSEKTTDTNNAASTLSEESASKSEGETESNSQQASTSKLFVHVDGAVVSPGVYEFSSGSRVCDALDAAGGLAEDADTSQINLAAQITDGEKVYVPHEGETVTNITSPETNDTASSGLVNINTATVEQLDTLPGVGEATATAIIEDREQNGPFTSPEDLMRVSGIGEKKFERLEGLICV</sequence>
<gene>
    <name evidence="4" type="ORF">IAD17_04910</name>
</gene>
<organism evidence="4 5">
    <name type="scientific">Candidatus Coprovicinus avistercoris</name>
    <dbReference type="NCBI Taxonomy" id="2840754"/>
    <lineage>
        <taxon>Bacteria</taxon>
        <taxon>Bacillati</taxon>
        <taxon>Actinomycetota</taxon>
        <taxon>Coriobacteriia</taxon>
        <taxon>Coriobacteriales</taxon>
        <taxon>Coriobacteriaceae</taxon>
        <taxon>Coriobacteriaceae incertae sedis</taxon>
        <taxon>Candidatus Coprovicinus</taxon>
    </lineage>
</organism>
<reference evidence="4" key="1">
    <citation type="submission" date="2020-10" db="EMBL/GenBank/DDBJ databases">
        <authorList>
            <person name="Gilroy R."/>
        </authorList>
    </citation>
    <scope>NUCLEOTIDE SEQUENCE</scope>
    <source>
        <strain evidence="4">ChiHjej12B11-29160</strain>
    </source>
</reference>
<keyword evidence="2" id="KW-1133">Transmembrane helix</keyword>
<dbReference type="Pfam" id="PF10531">
    <property type="entry name" value="SLBB"/>
    <property type="match status" value="1"/>
</dbReference>
<dbReference type="GO" id="GO:0003677">
    <property type="term" value="F:DNA binding"/>
    <property type="evidence" value="ECO:0007669"/>
    <property type="project" value="UniProtKB-KW"/>
</dbReference>
<keyword evidence="2" id="KW-0472">Membrane</keyword>
<dbReference type="AlphaFoldDB" id="A0A9D1HWY0"/>
<dbReference type="SUPFAM" id="SSF47781">
    <property type="entry name" value="RuvA domain 2-like"/>
    <property type="match status" value="1"/>
</dbReference>
<evidence type="ECO:0000313" key="5">
    <source>
        <dbReference type="Proteomes" id="UP000824078"/>
    </source>
</evidence>
<dbReference type="InterPro" id="IPR019554">
    <property type="entry name" value="Soluble_ligand-bd"/>
</dbReference>
<dbReference type="SMART" id="SM00278">
    <property type="entry name" value="HhH1"/>
    <property type="match status" value="2"/>
</dbReference>
<feature type="compositionally biased region" description="Polar residues" evidence="1">
    <location>
        <begin position="67"/>
        <end position="78"/>
    </location>
</feature>
<feature type="domain" description="Helix-hairpin-helix DNA-binding motif class 1" evidence="3">
    <location>
        <begin position="186"/>
        <end position="205"/>
    </location>
</feature>
<dbReference type="EMBL" id="DVMQ01000015">
    <property type="protein sequence ID" value="HIU24241.1"/>
    <property type="molecule type" value="Genomic_DNA"/>
</dbReference>
<keyword evidence="4" id="KW-0238">DNA-binding</keyword>
<dbReference type="GO" id="GO:0015628">
    <property type="term" value="P:protein secretion by the type II secretion system"/>
    <property type="evidence" value="ECO:0007669"/>
    <property type="project" value="TreeGrafter"/>
</dbReference>
<keyword evidence="2" id="KW-0812">Transmembrane</keyword>
<dbReference type="Gene3D" id="3.10.560.10">
    <property type="entry name" value="Outer membrane lipoprotein wza domain like"/>
    <property type="match status" value="1"/>
</dbReference>
<evidence type="ECO:0000313" key="4">
    <source>
        <dbReference type="EMBL" id="HIU24241.1"/>
    </source>
</evidence>
<feature type="domain" description="Helix-hairpin-helix DNA-binding motif class 1" evidence="3">
    <location>
        <begin position="216"/>
        <end position="235"/>
    </location>
</feature>
<protein>
    <submittedName>
        <fullName evidence="4">ComEA family DNA-binding protein</fullName>
    </submittedName>
</protein>
<dbReference type="NCBIfam" id="TIGR00426">
    <property type="entry name" value="competence protein ComEA helix-hairpin-helix repeat region"/>
    <property type="match status" value="1"/>
</dbReference>